<sequence>MDSASAAQQHVSSGPPDNTTLDVTPLLENEAATANNEEVRSRWRMGGIQGAARYLRQAGSRRMMREPSMLVRETAAEHLEERQSDWAYSRPVVILDLIWNLAFVVVTVVVLILSRQERPSTPLRIWLLGYAGQCTLHMVCVCSEYRTRRGRHANGVRAVSNSLESTSLENEIEREENSHEDASNVEHASLAKRLESANTIFSFVWWIVGCYWVTAGGQGLVHHSPWLYWLCIIFLAFDVFFVIFCVALACVIGLAVCCCLPCIIAILYAISDQEGASEEDINLLPKYKFRRTGSIKEALGDKPQLQGGIMTLSGSSDPMDERVLSAEDAECCICLSTYDDGAELHELPCNHHFHCVCIDKWLRMNATCPLCKYNIIHRSNRTEDV</sequence>
<gene>
    <name evidence="1" type="ORF">O6H91_17G075400</name>
</gene>
<accession>A0ACC2B853</accession>
<organism evidence="1 2">
    <name type="scientific">Diphasiastrum complanatum</name>
    <name type="common">Issler's clubmoss</name>
    <name type="synonym">Lycopodium complanatum</name>
    <dbReference type="NCBI Taxonomy" id="34168"/>
    <lineage>
        <taxon>Eukaryota</taxon>
        <taxon>Viridiplantae</taxon>
        <taxon>Streptophyta</taxon>
        <taxon>Embryophyta</taxon>
        <taxon>Tracheophyta</taxon>
        <taxon>Lycopodiopsida</taxon>
        <taxon>Lycopodiales</taxon>
        <taxon>Lycopodiaceae</taxon>
        <taxon>Lycopodioideae</taxon>
        <taxon>Diphasiastrum</taxon>
    </lineage>
</organism>
<dbReference type="EMBL" id="CM055108">
    <property type="protein sequence ID" value="KAJ7525951.1"/>
    <property type="molecule type" value="Genomic_DNA"/>
</dbReference>
<proteinExistence type="predicted"/>
<reference evidence="2" key="1">
    <citation type="journal article" date="2024" name="Proc. Natl. Acad. Sci. U.S.A.">
        <title>Extraordinary preservation of gene collinearity over three hundred million years revealed in homosporous lycophytes.</title>
        <authorList>
            <person name="Li C."/>
            <person name="Wickell D."/>
            <person name="Kuo L.Y."/>
            <person name="Chen X."/>
            <person name="Nie B."/>
            <person name="Liao X."/>
            <person name="Peng D."/>
            <person name="Ji J."/>
            <person name="Jenkins J."/>
            <person name="Williams M."/>
            <person name="Shu S."/>
            <person name="Plott C."/>
            <person name="Barry K."/>
            <person name="Rajasekar S."/>
            <person name="Grimwood J."/>
            <person name="Han X."/>
            <person name="Sun S."/>
            <person name="Hou Z."/>
            <person name="He W."/>
            <person name="Dai G."/>
            <person name="Sun C."/>
            <person name="Schmutz J."/>
            <person name="Leebens-Mack J.H."/>
            <person name="Li F.W."/>
            <person name="Wang L."/>
        </authorList>
    </citation>
    <scope>NUCLEOTIDE SEQUENCE [LARGE SCALE GENOMIC DNA]</scope>
    <source>
        <strain evidence="2">cv. PW_Plant_1</strain>
    </source>
</reference>
<evidence type="ECO:0000313" key="1">
    <source>
        <dbReference type="EMBL" id="KAJ7525951.1"/>
    </source>
</evidence>
<keyword evidence="2" id="KW-1185">Reference proteome</keyword>
<name>A0ACC2B853_DIPCM</name>
<evidence type="ECO:0000313" key="2">
    <source>
        <dbReference type="Proteomes" id="UP001162992"/>
    </source>
</evidence>
<comment type="caution">
    <text evidence="1">The sequence shown here is derived from an EMBL/GenBank/DDBJ whole genome shotgun (WGS) entry which is preliminary data.</text>
</comment>
<protein>
    <submittedName>
        <fullName evidence="1">Uncharacterized protein</fullName>
    </submittedName>
</protein>
<dbReference type="Proteomes" id="UP001162992">
    <property type="component" value="Chromosome 17"/>
</dbReference>